<dbReference type="PANTHER" id="PTHR21311">
    <property type="entry name" value="CONSERVED OLIGOMERIC GOLGI COMPLEX COMPONENT 8"/>
    <property type="match status" value="1"/>
</dbReference>
<evidence type="ECO:0000256" key="6">
    <source>
        <dbReference type="ARBA" id="ARBA00023034"/>
    </source>
</evidence>
<dbReference type="FunCoup" id="A0A448YEI8">
    <property type="interactions" value="58"/>
</dbReference>
<evidence type="ECO:0000256" key="2">
    <source>
        <dbReference type="ARBA" id="ARBA00006419"/>
    </source>
</evidence>
<evidence type="ECO:0000256" key="4">
    <source>
        <dbReference type="ARBA" id="ARBA00022448"/>
    </source>
</evidence>
<evidence type="ECO:0000256" key="1">
    <source>
        <dbReference type="ARBA" id="ARBA00004395"/>
    </source>
</evidence>
<evidence type="ECO:0000256" key="7">
    <source>
        <dbReference type="ARBA" id="ARBA00023136"/>
    </source>
</evidence>
<keyword evidence="11" id="KW-1185">Reference proteome</keyword>
<dbReference type="PANTHER" id="PTHR21311:SF0">
    <property type="entry name" value="CONSERVED OLIGOMERIC GOLGI COMPLEX SUBUNIT 8"/>
    <property type="match status" value="1"/>
</dbReference>
<evidence type="ECO:0000256" key="8">
    <source>
        <dbReference type="ARBA" id="ARBA00031347"/>
    </source>
</evidence>
<dbReference type="STRING" id="13370.A0A448YEI8"/>
<dbReference type="SUPFAM" id="SSF74788">
    <property type="entry name" value="Cullin repeat-like"/>
    <property type="match status" value="1"/>
</dbReference>
<feature type="region of interest" description="Disordered" evidence="9">
    <location>
        <begin position="128"/>
        <end position="167"/>
    </location>
</feature>
<dbReference type="GO" id="GO:0006891">
    <property type="term" value="P:intra-Golgi vesicle-mediated transport"/>
    <property type="evidence" value="ECO:0007669"/>
    <property type="project" value="TreeGrafter"/>
</dbReference>
<reference evidence="10 11" key="1">
    <citation type="submission" date="2018-12" db="EMBL/GenBank/DDBJ databases">
        <authorList>
            <person name="Tiukova I."/>
            <person name="Dainat J."/>
        </authorList>
    </citation>
    <scope>NUCLEOTIDE SEQUENCE [LARGE SCALE GENOMIC DNA]</scope>
</reference>
<protein>
    <recommendedName>
        <fullName evidence="3">Conserved oligomeric Golgi complex subunit 8</fullName>
    </recommendedName>
    <alternativeName>
        <fullName evidence="8">Component of oligomeric Golgi complex 8</fullName>
    </alternativeName>
</protein>
<evidence type="ECO:0000313" key="10">
    <source>
        <dbReference type="EMBL" id="VEU19296.1"/>
    </source>
</evidence>
<organism evidence="10 11">
    <name type="scientific">Brettanomyces naardenensis</name>
    <name type="common">Yeast</name>
    <dbReference type="NCBI Taxonomy" id="13370"/>
    <lineage>
        <taxon>Eukaryota</taxon>
        <taxon>Fungi</taxon>
        <taxon>Dikarya</taxon>
        <taxon>Ascomycota</taxon>
        <taxon>Saccharomycotina</taxon>
        <taxon>Pichiomycetes</taxon>
        <taxon>Pichiales</taxon>
        <taxon>Pichiaceae</taxon>
        <taxon>Brettanomyces</taxon>
    </lineage>
</organism>
<comment type="similarity">
    <text evidence="2">Belongs to the COG8 family.</text>
</comment>
<dbReference type="InterPro" id="IPR016159">
    <property type="entry name" value="Cullin_repeat-like_dom_sf"/>
</dbReference>
<name>A0A448YEI8_BRENA</name>
<evidence type="ECO:0000313" key="11">
    <source>
        <dbReference type="Proteomes" id="UP000290900"/>
    </source>
</evidence>
<dbReference type="AlphaFoldDB" id="A0A448YEI8"/>
<dbReference type="Pfam" id="PF04124">
    <property type="entry name" value="Dor1"/>
    <property type="match status" value="1"/>
</dbReference>
<dbReference type="OrthoDB" id="1661054at2759"/>
<dbReference type="GO" id="GO:0032258">
    <property type="term" value="P:cytoplasm to vacuole targeting by the Cvt pathway"/>
    <property type="evidence" value="ECO:0007669"/>
    <property type="project" value="TreeGrafter"/>
</dbReference>
<dbReference type="Proteomes" id="UP000290900">
    <property type="component" value="Unassembled WGS sequence"/>
</dbReference>
<dbReference type="GO" id="GO:0000139">
    <property type="term" value="C:Golgi membrane"/>
    <property type="evidence" value="ECO:0007669"/>
    <property type="project" value="UniProtKB-SubCell"/>
</dbReference>
<evidence type="ECO:0000256" key="9">
    <source>
        <dbReference type="SAM" id="MobiDB-lite"/>
    </source>
</evidence>
<evidence type="ECO:0000256" key="3">
    <source>
        <dbReference type="ARBA" id="ARBA00020983"/>
    </source>
</evidence>
<accession>A0A448YEI8</accession>
<evidence type="ECO:0000256" key="5">
    <source>
        <dbReference type="ARBA" id="ARBA00022927"/>
    </source>
</evidence>
<dbReference type="InParanoid" id="A0A448YEI8"/>
<keyword evidence="6" id="KW-0333">Golgi apparatus</keyword>
<comment type="subcellular location">
    <subcellularLocation>
        <location evidence="1">Golgi apparatus membrane</location>
        <topology evidence="1">Peripheral membrane protein</topology>
    </subcellularLocation>
</comment>
<sequence>MPSATELLLDTLSEDLPDDIGEQIELGSDLRSESLQFLEDLLNEKTDAEVLLATNVRPSQDTENASNSLIERIAELDYEQRTREDKIKDETYRNLDLILKGNQTYKDCWKLFTNDLTEDCEYMVTDNKGRAEEGEEDEKEEQEEEEEEEEENEIATVGDKSDGAAEDEKLQSLPETIGWKQLLRQHQRQNQRIWRKKHSEGVGEDSSNVPSSTILQNMDSIMDILELPTLANACVKSGHYGECVEIASHVRRLSIRYFDIPLIQQVEADIQQEIKGMINGLIRLLNTDLKQGHVIKIITYLRRIGPFQRARNDVNDEDDEETRMSDEILERIFLKSRYQFILGELDSLEPLRRPKLMEKYLKRCIEVVREHCFQTIMTFESIFSSKNDGSARPVDLLLYSFIKSLVLRLCKTFRQELPALPDEASRNGLFLQLVYCSQSLGRVGGDFTPIVLKELTEFVDNTQWCGILKKQKELIRSMNRNMTELKER</sequence>
<keyword evidence="4" id="KW-0813">Transport</keyword>
<dbReference type="InterPro" id="IPR007255">
    <property type="entry name" value="COG8"/>
</dbReference>
<gene>
    <name evidence="10" type="ORF">BRENAR_LOCUS35</name>
</gene>
<dbReference type="EMBL" id="CAACVR010000001">
    <property type="protein sequence ID" value="VEU19296.1"/>
    <property type="molecule type" value="Genomic_DNA"/>
</dbReference>
<keyword evidence="5" id="KW-0653">Protein transport</keyword>
<feature type="compositionally biased region" description="Acidic residues" evidence="9">
    <location>
        <begin position="133"/>
        <end position="153"/>
    </location>
</feature>
<keyword evidence="7" id="KW-0472">Membrane</keyword>
<dbReference type="GO" id="GO:0017119">
    <property type="term" value="C:Golgi transport complex"/>
    <property type="evidence" value="ECO:0007669"/>
    <property type="project" value="InterPro"/>
</dbReference>
<proteinExistence type="inferred from homology"/>